<dbReference type="Proteomes" id="UP000694240">
    <property type="component" value="Chromosome 7"/>
</dbReference>
<gene>
    <name evidence="3" type="ORF">ISN45_Aa02g012780</name>
</gene>
<feature type="compositionally biased region" description="Basic residues" evidence="1">
    <location>
        <begin position="81"/>
        <end position="99"/>
    </location>
</feature>
<evidence type="ECO:0000256" key="1">
    <source>
        <dbReference type="SAM" id="MobiDB-lite"/>
    </source>
</evidence>
<evidence type="ECO:0000313" key="4">
    <source>
        <dbReference type="Proteomes" id="UP000694240"/>
    </source>
</evidence>
<evidence type="ECO:0000256" key="2">
    <source>
        <dbReference type="SAM" id="SignalP"/>
    </source>
</evidence>
<dbReference type="EMBL" id="JAEFBK010000007">
    <property type="protein sequence ID" value="KAG7585929.1"/>
    <property type="molecule type" value="Genomic_DNA"/>
</dbReference>
<dbReference type="AlphaFoldDB" id="A0A8T2BI76"/>
<evidence type="ECO:0008006" key="5">
    <source>
        <dbReference type="Google" id="ProtNLM"/>
    </source>
</evidence>
<protein>
    <recommendedName>
        <fullName evidence="5">Transmembrane protein</fullName>
    </recommendedName>
</protein>
<feature type="signal peptide" evidence="2">
    <location>
        <begin position="1"/>
        <end position="31"/>
    </location>
</feature>
<accession>A0A8T2BI76</accession>
<sequence length="107" mass="11820">MTMKKKTQAYLLLSLVHILLCLSFQIRTIEAIRPLLDDPPSQILNPPPPSPVWPSPPCGSNIGSQVTAIGEKSCRQIPRPPKTKKKKNPKPLKTKKNKISRPPAAIP</sequence>
<name>A0A8T2BI76_9BRAS</name>
<proteinExistence type="predicted"/>
<feature type="region of interest" description="Disordered" evidence="1">
    <location>
        <begin position="38"/>
        <end position="107"/>
    </location>
</feature>
<comment type="caution">
    <text evidence="3">The sequence shown here is derived from an EMBL/GenBank/DDBJ whole genome shotgun (WGS) entry which is preliminary data.</text>
</comment>
<reference evidence="3 4" key="1">
    <citation type="submission" date="2020-12" db="EMBL/GenBank/DDBJ databases">
        <title>Concerted genomic and epigenomic changes stabilize Arabidopsis allopolyploids.</title>
        <authorList>
            <person name="Chen Z."/>
        </authorList>
    </citation>
    <scope>NUCLEOTIDE SEQUENCE [LARGE SCALE GENOMIC DNA]</scope>
    <source>
        <strain evidence="3">Allo738</strain>
        <tissue evidence="3">Leaf</tissue>
    </source>
</reference>
<feature type="compositionally biased region" description="Pro residues" evidence="1">
    <location>
        <begin position="45"/>
        <end position="57"/>
    </location>
</feature>
<organism evidence="3 4">
    <name type="scientific">Arabidopsis thaliana x Arabidopsis arenosa</name>
    <dbReference type="NCBI Taxonomy" id="1240361"/>
    <lineage>
        <taxon>Eukaryota</taxon>
        <taxon>Viridiplantae</taxon>
        <taxon>Streptophyta</taxon>
        <taxon>Embryophyta</taxon>
        <taxon>Tracheophyta</taxon>
        <taxon>Spermatophyta</taxon>
        <taxon>Magnoliopsida</taxon>
        <taxon>eudicotyledons</taxon>
        <taxon>Gunneridae</taxon>
        <taxon>Pentapetalae</taxon>
        <taxon>rosids</taxon>
        <taxon>malvids</taxon>
        <taxon>Brassicales</taxon>
        <taxon>Brassicaceae</taxon>
        <taxon>Camelineae</taxon>
        <taxon>Arabidopsis</taxon>
    </lineage>
</organism>
<keyword evidence="2" id="KW-0732">Signal</keyword>
<evidence type="ECO:0000313" key="3">
    <source>
        <dbReference type="EMBL" id="KAG7585929.1"/>
    </source>
</evidence>
<keyword evidence="4" id="KW-1185">Reference proteome</keyword>
<feature type="chain" id="PRO_5035723271" description="Transmembrane protein" evidence="2">
    <location>
        <begin position="32"/>
        <end position="107"/>
    </location>
</feature>